<evidence type="ECO:0000313" key="2">
    <source>
        <dbReference type="Proteomes" id="UP001219605"/>
    </source>
</evidence>
<sequence>MSPHQVLSASRPHRRPPALLLVLGLVLGLVVPTVAATPAHAGPVVQTPPYCTSSAFYAPNPANPLIGTNWTLIGSRSNSGHSYRYWMAQEATGSVLYYQSSLVAQCSASDLVSSTTLTATAASGTAYCTSFSDLTSSSVVERYVGQRWVPTRGITPTATFRYWHREWFSYATLTYVYDSSYVARC</sequence>
<dbReference type="RefSeq" id="WP_275030843.1">
    <property type="nucleotide sequence ID" value="NZ_CP118615.1"/>
</dbReference>
<keyword evidence="2" id="KW-1185">Reference proteome</keyword>
<evidence type="ECO:0000313" key="1">
    <source>
        <dbReference type="EMBL" id="WDZ84281.1"/>
    </source>
</evidence>
<name>A0ABY7ZPC6_9ACTN</name>
<proteinExistence type="predicted"/>
<reference evidence="1 2" key="1">
    <citation type="submission" date="2023-02" db="EMBL/GenBank/DDBJ databases">
        <authorList>
            <person name="Mo P."/>
        </authorList>
    </citation>
    <scope>NUCLEOTIDE SEQUENCE [LARGE SCALE GENOMIC DNA]</scope>
    <source>
        <strain evidence="1 2">HUAS 3</strain>
    </source>
</reference>
<dbReference type="Proteomes" id="UP001219605">
    <property type="component" value="Chromosome"/>
</dbReference>
<evidence type="ECO:0008006" key="3">
    <source>
        <dbReference type="Google" id="ProtNLM"/>
    </source>
</evidence>
<organism evidence="1 2">
    <name type="scientific">Micromonospora cathayae</name>
    <dbReference type="NCBI Taxonomy" id="3028804"/>
    <lineage>
        <taxon>Bacteria</taxon>
        <taxon>Bacillati</taxon>
        <taxon>Actinomycetota</taxon>
        <taxon>Actinomycetes</taxon>
        <taxon>Micromonosporales</taxon>
        <taxon>Micromonosporaceae</taxon>
        <taxon>Micromonospora</taxon>
    </lineage>
</organism>
<gene>
    <name evidence="1" type="ORF">PVK37_28125</name>
</gene>
<protein>
    <recommendedName>
        <fullName evidence="3">Ig-like domain-containing protein</fullName>
    </recommendedName>
</protein>
<accession>A0ABY7ZPC6</accession>
<dbReference type="EMBL" id="CP118615">
    <property type="protein sequence ID" value="WDZ84281.1"/>
    <property type="molecule type" value="Genomic_DNA"/>
</dbReference>